<dbReference type="EMBL" id="SHKV01000001">
    <property type="protein sequence ID" value="RZU33978.1"/>
    <property type="molecule type" value="Genomic_DNA"/>
</dbReference>
<gene>
    <name evidence="1" type="ORF">BKA19_3727</name>
</gene>
<name>A0A4Q7YAW4_9ACTN</name>
<dbReference type="AlphaFoldDB" id="A0A4Q7YAW4"/>
<evidence type="ECO:0008006" key="3">
    <source>
        <dbReference type="Google" id="ProtNLM"/>
    </source>
</evidence>
<dbReference type="Gene3D" id="1.20.120.330">
    <property type="entry name" value="Nucleotidyltransferases domain 2"/>
    <property type="match status" value="1"/>
</dbReference>
<sequence>MSAWQTGAADVDAMLAERALHRVPAAAGSAAASLARARQLLASAATLLDADPDSDYVLAYDAARHAGTALLARQGLRSTASGGHIAVERSLRAQFAPGFADFHVLRRRRNELEYPSAHGPETVSSEEAAEALQAATGIIAQAHELLPRLDQY</sequence>
<accession>A0A4Q7YAW4</accession>
<protein>
    <recommendedName>
        <fullName evidence="3">HEPN domain-containing protein</fullName>
    </recommendedName>
</protein>
<comment type="caution">
    <text evidence="1">The sequence shown here is derived from an EMBL/GenBank/DDBJ whole genome shotgun (WGS) entry which is preliminary data.</text>
</comment>
<proteinExistence type="predicted"/>
<dbReference type="Proteomes" id="UP000292507">
    <property type="component" value="Unassembled WGS sequence"/>
</dbReference>
<reference evidence="1 2" key="1">
    <citation type="submission" date="2019-02" db="EMBL/GenBank/DDBJ databases">
        <title>Sequencing the genomes of 1000 actinobacteria strains.</title>
        <authorList>
            <person name="Klenk H.-P."/>
        </authorList>
    </citation>
    <scope>NUCLEOTIDE SEQUENCE [LARGE SCALE GENOMIC DNA]</scope>
    <source>
        <strain evidence="1 2">DSM 44509</strain>
    </source>
</reference>
<organism evidence="1 2">
    <name type="scientific">Blastococcus saxobsidens</name>
    <dbReference type="NCBI Taxonomy" id="138336"/>
    <lineage>
        <taxon>Bacteria</taxon>
        <taxon>Bacillati</taxon>
        <taxon>Actinomycetota</taxon>
        <taxon>Actinomycetes</taxon>
        <taxon>Geodermatophilales</taxon>
        <taxon>Geodermatophilaceae</taxon>
        <taxon>Blastococcus</taxon>
    </lineage>
</organism>
<keyword evidence="2" id="KW-1185">Reference proteome</keyword>
<evidence type="ECO:0000313" key="2">
    <source>
        <dbReference type="Proteomes" id="UP000292507"/>
    </source>
</evidence>
<evidence type="ECO:0000313" key="1">
    <source>
        <dbReference type="EMBL" id="RZU33978.1"/>
    </source>
</evidence>